<dbReference type="InterPro" id="IPR024079">
    <property type="entry name" value="MetalloPept_cat_dom_sf"/>
</dbReference>
<dbReference type="InterPro" id="IPR034005">
    <property type="entry name" value="M3A_DCP"/>
</dbReference>
<keyword evidence="4 9" id="KW-0378">Hydrolase</keyword>
<dbReference type="InterPro" id="IPR045666">
    <property type="entry name" value="OpdA_N"/>
</dbReference>
<sequence>MTTTDIAANPLLDFSGYAQFDAIKPEHVTPALDKLLADASRLVTELEAPMAEVTWDNFVEPLESATEKLGRAWSVVGHLNAVMDTPALRATYNENQPRLVEFWTALGQNLALFEKYKALQASPAFASLSAARRKVVDNAVRDFRLSGAELPEDKKERFAEIQEKQAMLTTRFSENVLDATNDFGLFVEDEAELSGLPADVKQAARAAAEKDGKPGYKFTLHFPSYFPVLQYADNRALREQIYRANATKASELGAKPEWDNSANIDQILQLRKEEAQLLGYANFAEVSLVAKMAKSPSEVIAFLEDLGQRARPFGQKDYEELKSFAREKLGLDELKAWDSTYASEKLREQRYAFSEQEVKQYFPEPKVVGGLFQVAQQLFGVQIKPDTAPVWHKDVKFFRIERDGQLVGQFYLDLYARSGKRGGAWMDDARARRLTAQGVQTPIAYLVCNFTEPAVVDGVTKPALFTHDEVITLFHEFGHGLHHMLTQVDEVGVSGISGVEWDAVELPSQFMENFCWEWDVLQQLTAHAETGEPLPRALYDKMIAAKNFQSGLQMLRQVEFSLFDMLIHHEYEVGGQQTVQQLLDSVRDRIAVIRPPEFNRFQHSFSHIFAGGYAAGYYSYKWAEVLSADAYSAFEEAAATSGNVISLETGRRFQQEILAVGGSRPAIESFKAFRGREPSIDALLRHSGMAA</sequence>
<evidence type="ECO:0000256" key="4">
    <source>
        <dbReference type="ARBA" id="ARBA00022801"/>
    </source>
</evidence>
<dbReference type="Pfam" id="PF19310">
    <property type="entry name" value="TOP_N"/>
    <property type="match status" value="1"/>
</dbReference>
<evidence type="ECO:0000256" key="5">
    <source>
        <dbReference type="ARBA" id="ARBA00022833"/>
    </source>
</evidence>
<dbReference type="Gene3D" id="1.10.1370.10">
    <property type="entry name" value="Neurolysin, domain 3"/>
    <property type="match status" value="1"/>
</dbReference>
<evidence type="ECO:0000256" key="2">
    <source>
        <dbReference type="ARBA" id="ARBA00022670"/>
    </source>
</evidence>
<dbReference type="Pfam" id="PF01432">
    <property type="entry name" value="Peptidase_M3"/>
    <property type="match status" value="1"/>
</dbReference>
<dbReference type="InterPro" id="IPR045090">
    <property type="entry name" value="Pept_M3A_M3B"/>
</dbReference>
<evidence type="ECO:0000256" key="1">
    <source>
        <dbReference type="ARBA" id="ARBA00006040"/>
    </source>
</evidence>
<accession>A0ABX9C1F8</accession>
<evidence type="ECO:0000259" key="10">
    <source>
        <dbReference type="Pfam" id="PF01432"/>
    </source>
</evidence>
<evidence type="ECO:0000256" key="9">
    <source>
        <dbReference type="RuleBase" id="RU003435"/>
    </source>
</evidence>
<gene>
    <name evidence="12" type="ORF">RB24_12350</name>
</gene>
<keyword evidence="6 9" id="KW-0482">Metalloprotease</keyword>
<evidence type="ECO:0000313" key="13">
    <source>
        <dbReference type="Proteomes" id="UP000248631"/>
    </source>
</evidence>
<evidence type="ECO:0000256" key="7">
    <source>
        <dbReference type="ARBA" id="ARBA00024603"/>
    </source>
</evidence>
<reference evidence="12 13" key="1">
    <citation type="submission" date="2014-12" db="EMBL/GenBank/DDBJ databases">
        <title>Complete genome sequence of Herbaspirillum rubrisubalbicans Os38.</title>
        <authorList>
            <person name="Chen M."/>
            <person name="An Q."/>
        </authorList>
    </citation>
    <scope>NUCLEOTIDE SEQUENCE [LARGE SCALE GENOMIC DNA]</scope>
    <source>
        <strain evidence="12 13">Os38</strain>
    </source>
</reference>
<dbReference type="CDD" id="cd06456">
    <property type="entry name" value="M3A_DCP"/>
    <property type="match status" value="1"/>
</dbReference>
<evidence type="ECO:0000313" key="12">
    <source>
        <dbReference type="EMBL" id="RAM64149.1"/>
    </source>
</evidence>
<organism evidence="12 13">
    <name type="scientific">Herbaspirillum rubrisubalbicans</name>
    <dbReference type="NCBI Taxonomy" id="80842"/>
    <lineage>
        <taxon>Bacteria</taxon>
        <taxon>Pseudomonadati</taxon>
        <taxon>Pseudomonadota</taxon>
        <taxon>Betaproteobacteria</taxon>
        <taxon>Burkholderiales</taxon>
        <taxon>Oxalobacteraceae</taxon>
        <taxon>Herbaspirillum</taxon>
    </lineage>
</organism>
<dbReference type="InterPro" id="IPR001567">
    <property type="entry name" value="Pept_M3A_M3B_dom"/>
</dbReference>
<dbReference type="EC" id="3.4.24.70" evidence="8"/>
<evidence type="ECO:0000256" key="8">
    <source>
        <dbReference type="ARBA" id="ARBA00026100"/>
    </source>
</evidence>
<comment type="catalytic activity">
    <reaction evidence="7">
        <text>Hydrolysis of oligopeptides, with broad specificity. Gly or Ala commonly occur as P1 or P1' residues, but more distant residues are also important, as is shown by the fact that Z-Gly-Pro-Gly-|-Gly-Pro-Ala is cleaved, but not Z-(Gly)(5).</text>
        <dbReference type="EC" id="3.4.24.70"/>
    </reaction>
</comment>
<keyword evidence="5 9" id="KW-0862">Zinc</keyword>
<keyword evidence="3 9" id="KW-0479">Metal-binding</keyword>
<dbReference type="RefSeq" id="WP_112068636.1">
    <property type="nucleotide sequence ID" value="NZ_JUGD01000015.1"/>
</dbReference>
<feature type="domain" description="Oligopeptidase A N-terminal" evidence="11">
    <location>
        <begin position="33"/>
        <end position="155"/>
    </location>
</feature>
<keyword evidence="2 9" id="KW-0645">Protease</keyword>
<protein>
    <recommendedName>
        <fullName evidence="8">oligopeptidase A</fullName>
        <ecNumber evidence="8">3.4.24.70</ecNumber>
    </recommendedName>
</protein>
<keyword evidence="13" id="KW-1185">Reference proteome</keyword>
<name>A0ABX9C1F8_9BURK</name>
<dbReference type="EMBL" id="JUGD01000015">
    <property type="protein sequence ID" value="RAM64149.1"/>
    <property type="molecule type" value="Genomic_DNA"/>
</dbReference>
<dbReference type="Gene3D" id="3.40.390.10">
    <property type="entry name" value="Collagenase (Catalytic Domain)"/>
    <property type="match status" value="1"/>
</dbReference>
<evidence type="ECO:0000259" key="11">
    <source>
        <dbReference type="Pfam" id="PF19310"/>
    </source>
</evidence>
<proteinExistence type="inferred from homology"/>
<comment type="similarity">
    <text evidence="1 9">Belongs to the peptidase M3 family.</text>
</comment>
<dbReference type="Proteomes" id="UP000248631">
    <property type="component" value="Unassembled WGS sequence"/>
</dbReference>
<dbReference type="SUPFAM" id="SSF55486">
    <property type="entry name" value="Metalloproteases ('zincins'), catalytic domain"/>
    <property type="match status" value="1"/>
</dbReference>
<comment type="cofactor">
    <cofactor evidence="9">
        <name>Zn(2+)</name>
        <dbReference type="ChEBI" id="CHEBI:29105"/>
    </cofactor>
    <text evidence="9">Binds 1 zinc ion.</text>
</comment>
<dbReference type="Gene3D" id="1.10.1370.40">
    <property type="match status" value="1"/>
</dbReference>
<evidence type="ECO:0000256" key="3">
    <source>
        <dbReference type="ARBA" id="ARBA00022723"/>
    </source>
</evidence>
<dbReference type="PANTHER" id="PTHR11804">
    <property type="entry name" value="PROTEASE M3 THIMET OLIGOPEPTIDASE-RELATED"/>
    <property type="match status" value="1"/>
</dbReference>
<comment type="caution">
    <text evidence="12">The sequence shown here is derived from an EMBL/GenBank/DDBJ whole genome shotgun (WGS) entry which is preliminary data.</text>
</comment>
<dbReference type="PANTHER" id="PTHR11804:SF84">
    <property type="entry name" value="SACCHAROLYSIN"/>
    <property type="match status" value="1"/>
</dbReference>
<evidence type="ECO:0000256" key="6">
    <source>
        <dbReference type="ARBA" id="ARBA00023049"/>
    </source>
</evidence>
<feature type="domain" description="Peptidase M3A/M3B catalytic" evidence="10">
    <location>
        <begin position="228"/>
        <end position="688"/>
    </location>
</feature>
<dbReference type="InterPro" id="IPR024077">
    <property type="entry name" value="Neurolysin/TOP_dom2"/>
</dbReference>